<reference evidence="1" key="1">
    <citation type="submission" date="2022-07" db="EMBL/GenBank/DDBJ databases">
        <title>Bacterial species isolated from the porcine tonsil microbiota.</title>
        <authorList>
            <person name="Oliveira I.M.F."/>
        </authorList>
    </citation>
    <scope>NUCLEOTIDE SEQUENCE</scope>
    <source>
        <strain evidence="1">8QC2O2</strain>
    </source>
</reference>
<accession>A0AAW5LIE8</accession>
<organism evidence="1 2">
    <name type="scientific">Mammaliicoccus sciuri</name>
    <name type="common">Staphylococcus sciuri</name>
    <dbReference type="NCBI Taxonomy" id="1296"/>
    <lineage>
        <taxon>Bacteria</taxon>
        <taxon>Bacillati</taxon>
        <taxon>Bacillota</taxon>
        <taxon>Bacilli</taxon>
        <taxon>Bacillales</taxon>
        <taxon>Staphylococcaceae</taxon>
        <taxon>Mammaliicoccus</taxon>
    </lineage>
</organism>
<proteinExistence type="predicted"/>
<dbReference type="Proteomes" id="UP001204068">
    <property type="component" value="Unassembled WGS sequence"/>
</dbReference>
<dbReference type="RefSeq" id="WP_257099498.1">
    <property type="nucleotide sequence ID" value="NZ_JANILD010000002.1"/>
</dbReference>
<dbReference type="AlphaFoldDB" id="A0AAW5LIE8"/>
<dbReference type="EMBL" id="JANILD010000002">
    <property type="protein sequence ID" value="MCQ9303094.1"/>
    <property type="molecule type" value="Genomic_DNA"/>
</dbReference>
<sequence>MLEVGEQRNSNFSLSGFWFEKEVIYYDDYIDMKIKCNRTERTVVSACFSSADDYESQKENIVAMLNDYLLENTTENERLYNYLTSRHWNHDLFD</sequence>
<comment type="caution">
    <text evidence="1">The sequence shown here is derived from an EMBL/GenBank/DDBJ whole genome shotgun (WGS) entry which is preliminary data.</text>
</comment>
<name>A0AAW5LIE8_MAMSC</name>
<gene>
    <name evidence="1" type="ORF">NQ032_05585</name>
</gene>
<evidence type="ECO:0000313" key="2">
    <source>
        <dbReference type="Proteomes" id="UP001204068"/>
    </source>
</evidence>
<evidence type="ECO:0000313" key="1">
    <source>
        <dbReference type="EMBL" id="MCQ9303094.1"/>
    </source>
</evidence>
<protein>
    <submittedName>
        <fullName evidence="1">Uncharacterized protein</fullName>
    </submittedName>
</protein>